<dbReference type="EMBL" id="JMIW01000013">
    <property type="protein sequence ID" value="KEO86734.1"/>
    <property type="molecule type" value="Genomic_DNA"/>
</dbReference>
<feature type="region of interest" description="Disordered" evidence="1">
    <location>
        <begin position="44"/>
        <end position="74"/>
    </location>
</feature>
<sequence>MFEQTLETEELAEPQVTFEASPSRTSKKGLATAVIGAAGVAACGGGGTQTPGSVSSTSGAPIPTPTATPTAEESQAGALTSQQRAAARAALHSSLSVSVPDVTSIIDDGLEVWLNREMSRRSDGTAKDFFIAQGFDKIDTNAYWQRPFFFDHMIWSHLMRGGSGVRMRMALALSEIFVVSVNRLDLSWSAQAVGEYWDGLNNLAFGNFRDLLEFITLSPAMGVFLDHAGNMKADPSIGRLPDENFAREILQLFTIGLFELNIDGSFRSNSGSPIETYTNDDVQGLAKVFTGFDLDFSGTVLTPDPRGAGRRVPDVLTARRPMTSDPTRWRDPQSESTHSLEPKRFLGLTIPSGTGPKESLKMALDYLFTHSNVAPFFARQLIQRLVTSNPSPGYVERVAGAFENNGAGTRGDLGATFKAVITDPEALSIDGVGSPTFGKLREPMLRYAQWGRTFGARSASNTWQIRNLGDNGLLKQAPFRAPSVFNFFRPQYVPPRSQAAANGLVAPEFQLVDEDSVAGYVNFMRRTIDGTGFWTDDIEARYDAEQAMADDPDALLDHLDLLLTGGQLRAATRDLIRSAIEDVSVNPATDAEDRLKRVRIAVMLVMCCNDYLIQK</sequence>
<dbReference type="eggNOG" id="COG5267">
    <property type="taxonomic scope" value="Bacteria"/>
</dbReference>
<feature type="compositionally biased region" description="Acidic residues" evidence="1">
    <location>
        <begin position="1"/>
        <end position="12"/>
    </location>
</feature>
<comment type="caution">
    <text evidence="2">The sequence shown here is derived from an EMBL/GenBank/DDBJ whole genome shotgun (WGS) entry which is preliminary data.</text>
</comment>
<feature type="region of interest" description="Disordered" evidence="1">
    <location>
        <begin position="321"/>
        <end position="340"/>
    </location>
</feature>
<name>A0A074M016_ERYLO</name>
<dbReference type="Pfam" id="PF08811">
    <property type="entry name" value="DUF1800"/>
    <property type="match status" value="1"/>
</dbReference>
<evidence type="ECO:0000313" key="3">
    <source>
        <dbReference type="Proteomes" id="UP000027647"/>
    </source>
</evidence>
<feature type="compositionally biased region" description="Low complexity" evidence="1">
    <location>
        <begin position="55"/>
        <end position="74"/>
    </location>
</feature>
<dbReference type="RefSeq" id="WP_034962504.1">
    <property type="nucleotide sequence ID" value="NZ_JMIW01000013.1"/>
</dbReference>
<accession>A0A074M016</accession>
<feature type="compositionally biased region" description="Basic and acidic residues" evidence="1">
    <location>
        <begin position="327"/>
        <end position="340"/>
    </location>
</feature>
<dbReference type="PANTHER" id="PTHR43737">
    <property type="entry name" value="BLL7424 PROTEIN"/>
    <property type="match status" value="1"/>
</dbReference>
<dbReference type="STRING" id="1044.EH31_06590"/>
<evidence type="ECO:0000313" key="2">
    <source>
        <dbReference type="EMBL" id="KEO86734.1"/>
    </source>
</evidence>
<dbReference type="OrthoDB" id="9772295at2"/>
<protein>
    <recommendedName>
        <fullName evidence="4">DUF1800 domain-containing protein</fullName>
    </recommendedName>
</protein>
<evidence type="ECO:0000256" key="1">
    <source>
        <dbReference type="SAM" id="MobiDB-lite"/>
    </source>
</evidence>
<dbReference type="AlphaFoldDB" id="A0A074M016"/>
<feature type="region of interest" description="Disordered" evidence="1">
    <location>
        <begin position="1"/>
        <end position="27"/>
    </location>
</feature>
<keyword evidence="3" id="KW-1185">Reference proteome</keyword>
<reference evidence="2 3" key="1">
    <citation type="submission" date="2014-04" db="EMBL/GenBank/DDBJ databases">
        <title>A comprehensive comparison of genomes of Erythrobacter spp. strains.</title>
        <authorList>
            <person name="Zheng Q."/>
        </authorList>
    </citation>
    <scope>NUCLEOTIDE SEQUENCE [LARGE SCALE GENOMIC DNA]</scope>
    <source>
        <strain evidence="2 3">DSM 6997</strain>
    </source>
</reference>
<dbReference type="InterPro" id="IPR014917">
    <property type="entry name" value="DUF1800"/>
</dbReference>
<dbReference type="PANTHER" id="PTHR43737:SF1">
    <property type="entry name" value="DUF1501 DOMAIN-CONTAINING PROTEIN"/>
    <property type="match status" value="1"/>
</dbReference>
<gene>
    <name evidence="2" type="ORF">EH31_06590</name>
</gene>
<organism evidence="2 3">
    <name type="scientific">Erythrobacter longus</name>
    <dbReference type="NCBI Taxonomy" id="1044"/>
    <lineage>
        <taxon>Bacteria</taxon>
        <taxon>Pseudomonadati</taxon>
        <taxon>Pseudomonadota</taxon>
        <taxon>Alphaproteobacteria</taxon>
        <taxon>Sphingomonadales</taxon>
        <taxon>Erythrobacteraceae</taxon>
        <taxon>Erythrobacter/Porphyrobacter group</taxon>
        <taxon>Erythrobacter</taxon>
    </lineage>
</organism>
<proteinExistence type="predicted"/>
<evidence type="ECO:0008006" key="4">
    <source>
        <dbReference type="Google" id="ProtNLM"/>
    </source>
</evidence>
<dbReference type="Proteomes" id="UP000027647">
    <property type="component" value="Unassembled WGS sequence"/>
</dbReference>